<dbReference type="Pfam" id="PF12796">
    <property type="entry name" value="Ank_2"/>
    <property type="match status" value="2"/>
</dbReference>
<feature type="compositionally biased region" description="Polar residues" evidence="7">
    <location>
        <begin position="712"/>
        <end position="723"/>
    </location>
</feature>
<dbReference type="InterPro" id="IPR002893">
    <property type="entry name" value="Znf_MYND"/>
</dbReference>
<dbReference type="PROSITE" id="PS50088">
    <property type="entry name" value="ANK_REPEAT"/>
    <property type="match status" value="3"/>
</dbReference>
<dbReference type="SUPFAM" id="SSF48403">
    <property type="entry name" value="Ankyrin repeat"/>
    <property type="match status" value="1"/>
</dbReference>
<feature type="compositionally biased region" description="Basic and acidic residues" evidence="7">
    <location>
        <begin position="686"/>
        <end position="696"/>
    </location>
</feature>
<feature type="compositionally biased region" description="Basic and acidic residues" evidence="7">
    <location>
        <begin position="904"/>
        <end position="918"/>
    </location>
</feature>
<dbReference type="InterPro" id="IPR003409">
    <property type="entry name" value="MORN"/>
</dbReference>
<reference evidence="10" key="1">
    <citation type="submission" date="2025-08" db="UniProtKB">
        <authorList>
            <consortium name="RefSeq"/>
        </authorList>
    </citation>
    <scope>IDENTIFICATION</scope>
</reference>
<evidence type="ECO:0000256" key="7">
    <source>
        <dbReference type="SAM" id="MobiDB-lite"/>
    </source>
</evidence>
<dbReference type="KEGG" id="muo:115479213"/>
<gene>
    <name evidence="10" type="primary">ANKMY1</name>
</gene>
<dbReference type="OrthoDB" id="48314at2759"/>
<feature type="region of interest" description="Disordered" evidence="7">
    <location>
        <begin position="1011"/>
        <end position="1031"/>
    </location>
</feature>
<feature type="repeat" description="ANK" evidence="5">
    <location>
        <begin position="472"/>
        <end position="500"/>
    </location>
</feature>
<organism evidence="9 10">
    <name type="scientific">Microcaecilia unicolor</name>
    <dbReference type="NCBI Taxonomy" id="1415580"/>
    <lineage>
        <taxon>Eukaryota</taxon>
        <taxon>Metazoa</taxon>
        <taxon>Chordata</taxon>
        <taxon>Craniata</taxon>
        <taxon>Vertebrata</taxon>
        <taxon>Euteleostomi</taxon>
        <taxon>Amphibia</taxon>
        <taxon>Gymnophiona</taxon>
        <taxon>Siphonopidae</taxon>
        <taxon>Microcaecilia</taxon>
    </lineage>
</organism>
<dbReference type="SMART" id="SM00698">
    <property type="entry name" value="MORN"/>
    <property type="match status" value="3"/>
</dbReference>
<feature type="compositionally biased region" description="Polar residues" evidence="7">
    <location>
        <begin position="919"/>
        <end position="930"/>
    </location>
</feature>
<evidence type="ECO:0000256" key="4">
    <source>
        <dbReference type="ARBA" id="ARBA00022833"/>
    </source>
</evidence>
<dbReference type="PROSITE" id="PS50297">
    <property type="entry name" value="ANK_REP_REGION"/>
    <property type="match status" value="3"/>
</dbReference>
<dbReference type="InterPro" id="IPR053064">
    <property type="entry name" value="Ankyrin-MYND_domain-protein"/>
</dbReference>
<keyword evidence="4" id="KW-0862">Zinc</keyword>
<feature type="domain" description="MYND-type" evidence="8">
    <location>
        <begin position="600"/>
        <end position="640"/>
    </location>
</feature>
<protein>
    <submittedName>
        <fullName evidence="10">Ankyrin repeat and MYND domain-containing protein 1</fullName>
    </submittedName>
</protein>
<keyword evidence="5" id="KW-0040">ANK repeat</keyword>
<feature type="repeat" description="ANK" evidence="5">
    <location>
        <begin position="322"/>
        <end position="350"/>
    </location>
</feature>
<evidence type="ECO:0000256" key="6">
    <source>
        <dbReference type="PROSITE-ProRule" id="PRU00134"/>
    </source>
</evidence>
<dbReference type="Gene3D" id="1.25.40.20">
    <property type="entry name" value="Ankyrin repeat-containing domain"/>
    <property type="match status" value="1"/>
</dbReference>
<dbReference type="PROSITE" id="PS50865">
    <property type="entry name" value="ZF_MYND_2"/>
    <property type="match status" value="1"/>
</dbReference>
<evidence type="ECO:0000313" key="9">
    <source>
        <dbReference type="Proteomes" id="UP000515156"/>
    </source>
</evidence>
<accession>A0A6P7ZB67</accession>
<sequence>MDAVKQIVKCSSNNLHYVEWEDGSTYKGNFILDIKVGYGEFTWANGEKYTGEFYKDQHHGKGIYTWPDGSKFTGSFYLNRKEGYGTMEINDRMYFQANCHYNIINLLLDNGANVNKLNDEGLSALSISLLRYYPSKSFQSNIAEKNITKVTNGEDSALTDKQIEMEAIPQDNIIKTEEQLIQDTDLRSDLALSPKNFKINVNLSLLSPAVPESSAEIKLTPKSEYDIDYVSLGEKSRICFRTNSDHSIFDFDAKMCAVGLQKSADLFSDIPKTEQQSDASTDEETVKNMAQLKEEQRQKWSTIKLLLRRGADPNISSIPMHPLFFAVKTGDVEAVRLLLEKGAASSLHYSSKLEGLSPLHIAVALPGEEGVKITEMLLHSAMNPNERAVDDESTYPLEEEDIPNVVPGFSLKGCNASGEVLYNYFEKSEISPEEGGRTPLHIACQRTDNYQHARDIVRLLLMHKANPNLLWLGHSPLSLAIASGNDLVIKELLGNGADPNLPLGKGIESALCSAVSTAYEQNKNLHSNIFLIDTLINAGAMHSCQLLLGQEPQNSGGNCYRLCILQTLSEADQIKDAEVKGKETPVDIPAERRHSTFKYCYGCGRSVGVQLSPCPQCKGVYTCSSVCKKKAWNEYHKNECATLKDVLHSSSKIISAKQGSKRQTDESSKESHRTKQMRKGMMVNDETEKSSAESRKKMMQKRILTDDETDESSTGSRSAQMTQRGIKGKVSGDEGDKISGQKMLPKGSILKGSMMSKEDDEGKKVLPKGAMAKGETEGTSKESYGKNAALKGISTKGDGVSQENLSKKTPKGISTKGDGVSQENLSKKTPKGISTKGDGVSQENLSKKTPKGISTKGDGVSQENLSKKTPKGISTKGDGVSQDNRSNKTPKGIIGKGEDEEDSKESRSRKMRSKKDEVQGSSRESQSTRVASKGFMSKTEDEEGIKDGRSKKMTTKGLVTKGETEGSSIGPYGKKMTPKGMFAKEETEGNVKESQMKKIIAKGILSKGETERFHVESQSGKRTSQGIRGRAVSAESSMGIYSKQRMMKGLMSQGVMDDQSKMMEKTEYYTIDNYSFI</sequence>
<keyword evidence="1" id="KW-0479">Metal-binding</keyword>
<feature type="compositionally biased region" description="Basic and acidic residues" evidence="7">
    <location>
        <begin position="662"/>
        <end position="673"/>
    </location>
</feature>
<dbReference type="SUPFAM" id="SSF144232">
    <property type="entry name" value="HIT/MYND zinc finger-like"/>
    <property type="match status" value="1"/>
</dbReference>
<dbReference type="Gene3D" id="6.10.140.2220">
    <property type="match status" value="1"/>
</dbReference>
<evidence type="ECO:0000313" key="10">
    <source>
        <dbReference type="RefSeq" id="XP_030072899.1"/>
    </source>
</evidence>
<keyword evidence="9" id="KW-1185">Reference proteome</keyword>
<dbReference type="Pfam" id="PF01753">
    <property type="entry name" value="zf-MYND"/>
    <property type="match status" value="1"/>
</dbReference>
<dbReference type="InterPro" id="IPR036770">
    <property type="entry name" value="Ankyrin_rpt-contain_sf"/>
</dbReference>
<dbReference type="SMART" id="SM00248">
    <property type="entry name" value="ANK"/>
    <property type="match status" value="5"/>
</dbReference>
<dbReference type="SUPFAM" id="SSF82185">
    <property type="entry name" value="Histone H3 K4-specific methyltransferase SET7/9 N-terminal domain"/>
    <property type="match status" value="1"/>
</dbReference>
<proteinExistence type="predicted"/>
<feature type="repeat" description="ANK" evidence="5">
    <location>
        <begin position="435"/>
        <end position="468"/>
    </location>
</feature>
<evidence type="ECO:0000256" key="3">
    <source>
        <dbReference type="ARBA" id="ARBA00022771"/>
    </source>
</evidence>
<dbReference type="Pfam" id="PF02493">
    <property type="entry name" value="MORN"/>
    <property type="match status" value="3"/>
</dbReference>
<feature type="compositionally biased region" description="Polar residues" evidence="7">
    <location>
        <begin position="1016"/>
        <end position="1026"/>
    </location>
</feature>
<dbReference type="InterPro" id="IPR002110">
    <property type="entry name" value="Ankyrin_rpt"/>
</dbReference>
<dbReference type="RefSeq" id="XP_030072899.1">
    <property type="nucleotide sequence ID" value="XM_030217039.1"/>
</dbReference>
<dbReference type="PANTHER" id="PTHR15897:SF2">
    <property type="entry name" value="ANKYRIN REPEAT AND MYND DOMAIN-CONTAINING PROTEIN 1"/>
    <property type="match status" value="1"/>
</dbReference>
<dbReference type="Gene3D" id="2.20.110.10">
    <property type="entry name" value="Histone H3 K4-specific methyltransferase SET7/9 N-terminal domain"/>
    <property type="match status" value="1"/>
</dbReference>
<dbReference type="PANTHER" id="PTHR15897">
    <property type="entry name" value="ANKYRIN REPEAT AND MYND DOMAIN PROTEIN 1"/>
    <property type="match status" value="1"/>
</dbReference>
<feature type="region of interest" description="Disordered" evidence="7">
    <location>
        <begin position="653"/>
        <end position="955"/>
    </location>
</feature>
<dbReference type="AlphaFoldDB" id="A0A6P7ZB67"/>
<name>A0A6P7ZB67_9AMPH</name>
<feature type="compositionally biased region" description="Basic and acidic residues" evidence="7">
    <location>
        <begin position="730"/>
        <end position="739"/>
    </location>
</feature>
<feature type="compositionally biased region" description="Basic and acidic residues" evidence="7">
    <location>
        <begin position="774"/>
        <end position="784"/>
    </location>
</feature>
<dbReference type="PROSITE" id="PS01360">
    <property type="entry name" value="ZF_MYND_1"/>
    <property type="match status" value="1"/>
</dbReference>
<keyword evidence="3 6" id="KW-0863">Zinc-finger</keyword>
<dbReference type="Proteomes" id="UP000515156">
    <property type="component" value="Chromosome 10"/>
</dbReference>
<dbReference type="GeneID" id="115479213"/>
<dbReference type="FunCoup" id="A0A6P7ZB67">
    <property type="interactions" value="155"/>
</dbReference>
<dbReference type="GO" id="GO:0008270">
    <property type="term" value="F:zinc ion binding"/>
    <property type="evidence" value="ECO:0007669"/>
    <property type="project" value="UniProtKB-KW"/>
</dbReference>
<evidence type="ECO:0000256" key="2">
    <source>
        <dbReference type="ARBA" id="ARBA00022737"/>
    </source>
</evidence>
<dbReference type="InParanoid" id="A0A6P7ZB67"/>
<dbReference type="CTD" id="51281"/>
<keyword evidence="2" id="KW-0677">Repeat</keyword>
<evidence type="ECO:0000256" key="1">
    <source>
        <dbReference type="ARBA" id="ARBA00022723"/>
    </source>
</evidence>
<evidence type="ECO:0000256" key="5">
    <source>
        <dbReference type="PROSITE-ProRule" id="PRU00023"/>
    </source>
</evidence>
<evidence type="ECO:0000259" key="8">
    <source>
        <dbReference type="PROSITE" id="PS50865"/>
    </source>
</evidence>